<keyword evidence="2" id="KW-0812">Transmembrane</keyword>
<feature type="region of interest" description="Disordered" evidence="1">
    <location>
        <begin position="1"/>
        <end position="25"/>
    </location>
</feature>
<keyword evidence="5" id="KW-1185">Reference proteome</keyword>
<feature type="compositionally biased region" description="Polar residues" evidence="1">
    <location>
        <begin position="454"/>
        <end position="465"/>
    </location>
</feature>
<dbReference type="Proteomes" id="UP001161247">
    <property type="component" value="Chromosome 3"/>
</dbReference>
<organism evidence="4 5">
    <name type="scientific">Oldenlandia corymbosa var. corymbosa</name>
    <dbReference type="NCBI Taxonomy" id="529605"/>
    <lineage>
        <taxon>Eukaryota</taxon>
        <taxon>Viridiplantae</taxon>
        <taxon>Streptophyta</taxon>
        <taxon>Embryophyta</taxon>
        <taxon>Tracheophyta</taxon>
        <taxon>Spermatophyta</taxon>
        <taxon>Magnoliopsida</taxon>
        <taxon>eudicotyledons</taxon>
        <taxon>Gunneridae</taxon>
        <taxon>Pentapetalae</taxon>
        <taxon>asterids</taxon>
        <taxon>lamiids</taxon>
        <taxon>Gentianales</taxon>
        <taxon>Rubiaceae</taxon>
        <taxon>Rubioideae</taxon>
        <taxon>Spermacoceae</taxon>
        <taxon>Hedyotis-Oldenlandia complex</taxon>
        <taxon>Oldenlandia</taxon>
    </lineage>
</organism>
<evidence type="ECO:0000313" key="4">
    <source>
        <dbReference type="EMBL" id="CAI9099901.1"/>
    </source>
</evidence>
<name>A0AAV1CX20_OLDCO</name>
<evidence type="ECO:0000313" key="5">
    <source>
        <dbReference type="Proteomes" id="UP001161247"/>
    </source>
</evidence>
<dbReference type="Pfam" id="PF25002">
    <property type="entry name" value="DUF7780"/>
    <property type="match status" value="1"/>
</dbReference>
<dbReference type="EMBL" id="OX459120">
    <property type="protein sequence ID" value="CAI9099901.1"/>
    <property type="molecule type" value="Genomic_DNA"/>
</dbReference>
<evidence type="ECO:0000256" key="1">
    <source>
        <dbReference type="SAM" id="MobiDB-lite"/>
    </source>
</evidence>
<feature type="domain" description="DUF7780" evidence="3">
    <location>
        <begin position="133"/>
        <end position="447"/>
    </location>
</feature>
<dbReference type="InterPro" id="IPR056682">
    <property type="entry name" value="DUF7780"/>
</dbReference>
<feature type="compositionally biased region" description="Low complexity" evidence="1">
    <location>
        <begin position="466"/>
        <end position="478"/>
    </location>
</feature>
<dbReference type="PANTHER" id="PTHR34960:SF1">
    <property type="entry name" value="EMB|CAB68146.1-RELATED"/>
    <property type="match status" value="1"/>
</dbReference>
<protein>
    <submittedName>
        <fullName evidence="4">OLC1v1036793C1</fullName>
    </submittedName>
</protein>
<reference evidence="4" key="1">
    <citation type="submission" date="2023-03" db="EMBL/GenBank/DDBJ databases">
        <authorList>
            <person name="Julca I."/>
        </authorList>
    </citation>
    <scope>NUCLEOTIDE SEQUENCE</scope>
</reference>
<keyword evidence="2" id="KW-1133">Transmembrane helix</keyword>
<feature type="region of interest" description="Disordered" evidence="1">
    <location>
        <begin position="453"/>
        <end position="478"/>
    </location>
</feature>
<feature type="compositionally biased region" description="Polar residues" evidence="1">
    <location>
        <begin position="343"/>
        <end position="361"/>
    </location>
</feature>
<gene>
    <name evidence="4" type="ORF">OLC1_LOCUS9836</name>
</gene>
<feature type="region of interest" description="Disordered" evidence="1">
    <location>
        <begin position="343"/>
        <end position="385"/>
    </location>
</feature>
<feature type="transmembrane region" description="Helical" evidence="2">
    <location>
        <begin position="75"/>
        <end position="95"/>
    </location>
</feature>
<dbReference type="PANTHER" id="PTHR34960">
    <property type="entry name" value="EMB|CAB68146.1-RELATED"/>
    <property type="match status" value="1"/>
</dbReference>
<evidence type="ECO:0000256" key="2">
    <source>
        <dbReference type="SAM" id="Phobius"/>
    </source>
</evidence>
<keyword evidence="2" id="KW-0472">Membrane</keyword>
<evidence type="ECO:0000259" key="3">
    <source>
        <dbReference type="Pfam" id="PF25002"/>
    </source>
</evidence>
<proteinExistence type="predicted"/>
<accession>A0AAV1CX20</accession>
<sequence>MGFTGKACEEEEEEQNHHHQQKQHQNRGMGFLFVFLPEDQQEGNSSSNYKKRFQQFGQFKRTNSSHFLLSRAQSTISICALLIFVTLLLFTLSTFEPSSAITTSRYPSQLIPRRRQLMGNGKFEKLKKFPTPKHALQGMGSLYRRGTKSMNELVVAHVVESLNLHELKLFLRLFFGSALNSRADLLFIFGSKSAPFDNVILEENDSFLKMVAEYEKLSSTRNSTNSTRNSEVPLFMKRSKNDKGNGEPIWGGKVRSFNFSGGGNQSNNTESTRLSYGSVVGFDVDELDPENSLAGFLDHVPMSLRRWACYPMLLGRLRRNFKHIVLADVKELVFVGDPLAGVRSSSPESVHLSMVTQSPTSRHGKRVNSDRAQSPSAHPKSVSPAILKGGARGIRRISQAMLNEIVRSTTTAQKKKKNSVTEFGVFNQLVGNEFLLKNVKLITSSESIPELSSLAGSNSKWKQPGSSPSSSSSQSVPSSFTVVRRGNSNFDVNSTVLKHILCSSPVQNSVYSNCL</sequence>
<dbReference type="AlphaFoldDB" id="A0AAV1CX20"/>